<dbReference type="InterPro" id="IPR023210">
    <property type="entry name" value="NADP_OxRdtase_dom"/>
</dbReference>
<dbReference type="InterPro" id="IPR050523">
    <property type="entry name" value="AKR_Detox_Biosynth"/>
</dbReference>
<name>A0ABQ7GK67_DUNSA</name>
<dbReference type="Proteomes" id="UP000815325">
    <property type="component" value="Unassembled WGS sequence"/>
</dbReference>
<evidence type="ECO:0000313" key="4">
    <source>
        <dbReference type="EMBL" id="KAF5834908.1"/>
    </source>
</evidence>
<evidence type="ECO:0000256" key="2">
    <source>
        <dbReference type="SAM" id="MobiDB-lite"/>
    </source>
</evidence>
<reference evidence="4" key="1">
    <citation type="submission" date="2017-08" db="EMBL/GenBank/DDBJ databases">
        <authorList>
            <person name="Polle J.E."/>
            <person name="Barry K."/>
            <person name="Cushman J."/>
            <person name="Schmutz J."/>
            <person name="Tran D."/>
            <person name="Hathwaick L.T."/>
            <person name="Yim W.C."/>
            <person name="Jenkins J."/>
            <person name="Mckie-Krisberg Z.M."/>
            <person name="Prochnik S."/>
            <person name="Lindquist E."/>
            <person name="Dockter R.B."/>
            <person name="Adam C."/>
            <person name="Molina H."/>
            <person name="Bunkerborg J."/>
            <person name="Jin E."/>
            <person name="Buchheim M."/>
            <person name="Magnuson J."/>
        </authorList>
    </citation>
    <scope>NUCLEOTIDE SEQUENCE</scope>
    <source>
        <strain evidence="4">CCAP 19/18</strain>
    </source>
</reference>
<feature type="region of interest" description="Disordered" evidence="2">
    <location>
        <begin position="1"/>
        <end position="39"/>
    </location>
</feature>
<dbReference type="InterPro" id="IPR020471">
    <property type="entry name" value="AKR"/>
</dbReference>
<dbReference type="PANTHER" id="PTHR43364:SF4">
    <property type="entry name" value="NAD(P)-LINKED OXIDOREDUCTASE SUPERFAMILY PROTEIN"/>
    <property type="match status" value="1"/>
</dbReference>
<dbReference type="EMBL" id="MU069732">
    <property type="protein sequence ID" value="KAF5834908.1"/>
    <property type="molecule type" value="Genomic_DNA"/>
</dbReference>
<dbReference type="PRINTS" id="PR00069">
    <property type="entry name" value="ALDKETRDTASE"/>
</dbReference>
<proteinExistence type="predicted"/>
<keyword evidence="1" id="KW-0560">Oxidoreductase</keyword>
<keyword evidence="5" id="KW-1185">Reference proteome</keyword>
<sequence>MQLMDKRVNVPSSRSTSLSRTTPSQPLRSKVVSRTATLTPPTLAPSDVRTLGQSDVRVPVIGIGTWQWGDKWGFWGYDNEYSKRECEKAYEASVRTGLTFIDTAEVYGFGLSEQIIRECMQRAGHKDPADVQIATKYFPLPWRVAPSTVTEACKDSLSRLGLPKVSLYQQHWPGFGPQSFLTDAYVDGMADCKLQGLCDAVGVSNFNTQRTQSAVKRMKSKGVSLDTNQVMYSMLYREPERNGLLETCKENGVTLIAYSPLALGLLSGKYTPGGITPFGPRAALFDYDRREKVQPLVDLLNAIGKERNKTPIQVALNWTVCKGALPIPGVKTVRQAEECAGALGWRLNDGEIAELDKVSAACPQIPGAPLEAI</sequence>
<dbReference type="PANTHER" id="PTHR43364">
    <property type="entry name" value="NADH-SPECIFIC METHYLGLYOXAL REDUCTASE-RELATED"/>
    <property type="match status" value="1"/>
</dbReference>
<feature type="domain" description="NADP-dependent oxidoreductase" evidence="3">
    <location>
        <begin position="61"/>
        <end position="359"/>
    </location>
</feature>
<protein>
    <submittedName>
        <fullName evidence="4">NADP-dependent oxidoreductase domain-containing protein</fullName>
    </submittedName>
</protein>
<organism evidence="4 5">
    <name type="scientific">Dunaliella salina</name>
    <name type="common">Green alga</name>
    <name type="synonym">Protococcus salinus</name>
    <dbReference type="NCBI Taxonomy" id="3046"/>
    <lineage>
        <taxon>Eukaryota</taxon>
        <taxon>Viridiplantae</taxon>
        <taxon>Chlorophyta</taxon>
        <taxon>core chlorophytes</taxon>
        <taxon>Chlorophyceae</taxon>
        <taxon>CS clade</taxon>
        <taxon>Chlamydomonadales</taxon>
        <taxon>Dunaliellaceae</taxon>
        <taxon>Dunaliella</taxon>
    </lineage>
</organism>
<dbReference type="Gene3D" id="3.20.20.100">
    <property type="entry name" value="NADP-dependent oxidoreductase domain"/>
    <property type="match status" value="1"/>
</dbReference>
<evidence type="ECO:0000313" key="5">
    <source>
        <dbReference type="Proteomes" id="UP000815325"/>
    </source>
</evidence>
<comment type="caution">
    <text evidence="4">The sequence shown here is derived from an EMBL/GenBank/DDBJ whole genome shotgun (WGS) entry which is preliminary data.</text>
</comment>
<dbReference type="CDD" id="cd19093">
    <property type="entry name" value="AKR_AtPLR-like"/>
    <property type="match status" value="1"/>
</dbReference>
<accession>A0ABQ7GK67</accession>
<evidence type="ECO:0000256" key="1">
    <source>
        <dbReference type="ARBA" id="ARBA00023002"/>
    </source>
</evidence>
<gene>
    <name evidence="4" type="ORF">DUNSADRAFT_8179</name>
</gene>
<dbReference type="InterPro" id="IPR036812">
    <property type="entry name" value="NAD(P)_OxRdtase_dom_sf"/>
</dbReference>
<dbReference type="Pfam" id="PF00248">
    <property type="entry name" value="Aldo_ket_red"/>
    <property type="match status" value="1"/>
</dbReference>
<feature type="compositionally biased region" description="Low complexity" evidence="2">
    <location>
        <begin position="11"/>
        <end position="27"/>
    </location>
</feature>
<dbReference type="SUPFAM" id="SSF51430">
    <property type="entry name" value="NAD(P)-linked oxidoreductase"/>
    <property type="match status" value="1"/>
</dbReference>
<evidence type="ECO:0000259" key="3">
    <source>
        <dbReference type="Pfam" id="PF00248"/>
    </source>
</evidence>